<dbReference type="EMBL" id="BEXD01004085">
    <property type="protein sequence ID" value="GBC06581.1"/>
    <property type="molecule type" value="Genomic_DNA"/>
</dbReference>
<reference evidence="7 9" key="1">
    <citation type="submission" date="2017-11" db="EMBL/GenBank/DDBJ databases">
        <title>The genome of Rhizophagus clarus HR1 reveals common genetic basis of auxotrophy among arbuscular mycorrhizal fungi.</title>
        <authorList>
            <person name="Kobayashi Y."/>
        </authorList>
    </citation>
    <scope>NUCLEOTIDE SEQUENCE [LARGE SCALE GENOMIC DNA]</scope>
    <source>
        <strain evidence="7 9">HR1</strain>
    </source>
</reference>
<dbReference type="Pfam" id="PF06140">
    <property type="entry name" value="Ifi-6-16"/>
    <property type="match status" value="1"/>
</dbReference>
<evidence type="ECO:0000313" key="7">
    <source>
        <dbReference type="EMBL" id="GBC06581.1"/>
    </source>
</evidence>
<dbReference type="GO" id="GO:0016020">
    <property type="term" value="C:membrane"/>
    <property type="evidence" value="ECO:0007669"/>
    <property type="project" value="UniProtKB-SubCell"/>
</dbReference>
<feature type="transmembrane region" description="Helical" evidence="6">
    <location>
        <begin position="31"/>
        <end position="56"/>
    </location>
</feature>
<dbReference type="InterPro" id="IPR038213">
    <property type="entry name" value="IFI6/IFI27-like_sf"/>
</dbReference>
<evidence type="ECO:0000256" key="6">
    <source>
        <dbReference type="SAM" id="Phobius"/>
    </source>
</evidence>
<proteinExistence type="inferred from homology"/>
<keyword evidence="3 6" id="KW-0812">Transmembrane</keyword>
<comment type="similarity">
    <text evidence="2">Belongs to the IFI6/IFI27 family.</text>
</comment>
<comment type="caution">
    <text evidence="7">The sequence shown here is derived from an EMBL/GenBank/DDBJ whole genome shotgun (WGS) entry which is preliminary data.</text>
</comment>
<accession>A0A2Z6RWA0</accession>
<keyword evidence="9" id="KW-1185">Reference proteome</keyword>
<keyword evidence="4 6" id="KW-1133">Transmembrane helix</keyword>
<evidence type="ECO:0000256" key="3">
    <source>
        <dbReference type="ARBA" id="ARBA00022692"/>
    </source>
</evidence>
<dbReference type="Proteomes" id="UP000615446">
    <property type="component" value="Unassembled WGS sequence"/>
</dbReference>
<protein>
    <submittedName>
        <fullName evidence="7">Uncharacterized protein</fullName>
    </submittedName>
</protein>
<feature type="transmembrane region" description="Helical" evidence="6">
    <location>
        <begin position="76"/>
        <end position="100"/>
    </location>
</feature>
<dbReference type="Proteomes" id="UP000247702">
    <property type="component" value="Unassembled WGS sequence"/>
</dbReference>
<dbReference type="EMBL" id="BLAL01000169">
    <property type="protein sequence ID" value="GES87666.1"/>
    <property type="molecule type" value="Genomic_DNA"/>
</dbReference>
<reference evidence="8" key="2">
    <citation type="submission" date="2019-10" db="EMBL/GenBank/DDBJ databases">
        <title>Conservation and host-specific expression of non-tandemly repeated heterogenous ribosome RNA gene in arbuscular mycorrhizal fungi.</title>
        <authorList>
            <person name="Maeda T."/>
            <person name="Kobayashi Y."/>
            <person name="Nakagawa T."/>
            <person name="Ezawa T."/>
            <person name="Yamaguchi K."/>
            <person name="Bino T."/>
            <person name="Nishimoto Y."/>
            <person name="Shigenobu S."/>
            <person name="Kawaguchi M."/>
        </authorList>
    </citation>
    <scope>NUCLEOTIDE SEQUENCE</scope>
    <source>
        <strain evidence="8">HR1</strain>
    </source>
</reference>
<evidence type="ECO:0000313" key="8">
    <source>
        <dbReference type="EMBL" id="GES87666.1"/>
    </source>
</evidence>
<dbReference type="Gene3D" id="6.10.110.10">
    <property type="match status" value="1"/>
</dbReference>
<evidence type="ECO:0000256" key="4">
    <source>
        <dbReference type="ARBA" id="ARBA00022989"/>
    </source>
</evidence>
<dbReference type="AlphaFoldDB" id="A0A2Z6RWA0"/>
<evidence type="ECO:0000256" key="5">
    <source>
        <dbReference type="ARBA" id="ARBA00023136"/>
    </source>
</evidence>
<evidence type="ECO:0000313" key="9">
    <source>
        <dbReference type="Proteomes" id="UP000247702"/>
    </source>
</evidence>
<gene>
    <name evidence="8" type="ORF">RCL2_001465700</name>
    <name evidence="7" type="ORF">RclHR1_06930010</name>
</gene>
<evidence type="ECO:0000256" key="1">
    <source>
        <dbReference type="ARBA" id="ARBA00004141"/>
    </source>
</evidence>
<evidence type="ECO:0000256" key="2">
    <source>
        <dbReference type="ARBA" id="ARBA00007262"/>
    </source>
</evidence>
<name>A0A2Z6RWA0_9GLOM</name>
<sequence length="109" mass="11141">MRYLEESLGNWKSGTSGAITIGLKRAIVAPIIVSAIIYVLGFGTGDIAAGSFASWYMSLHKSIIVRGSLLSILQSLGASGLGTLGISISSSFGAAIGILIRVIGGSKLN</sequence>
<organism evidence="7 9">
    <name type="scientific">Rhizophagus clarus</name>
    <dbReference type="NCBI Taxonomy" id="94130"/>
    <lineage>
        <taxon>Eukaryota</taxon>
        <taxon>Fungi</taxon>
        <taxon>Fungi incertae sedis</taxon>
        <taxon>Mucoromycota</taxon>
        <taxon>Glomeromycotina</taxon>
        <taxon>Glomeromycetes</taxon>
        <taxon>Glomerales</taxon>
        <taxon>Glomeraceae</taxon>
        <taxon>Rhizophagus</taxon>
    </lineage>
</organism>
<dbReference type="InterPro" id="IPR009311">
    <property type="entry name" value="IFI6/IFI27-like"/>
</dbReference>
<keyword evidence="5 6" id="KW-0472">Membrane</keyword>
<comment type="subcellular location">
    <subcellularLocation>
        <location evidence="1">Membrane</location>
        <topology evidence="1">Multi-pass membrane protein</topology>
    </subcellularLocation>
</comment>